<keyword evidence="3" id="KW-0813">Transport</keyword>
<name>D4XKC7_ACIHA</name>
<dbReference type="Gene3D" id="2.40.160.10">
    <property type="entry name" value="Porin"/>
    <property type="match status" value="1"/>
</dbReference>
<dbReference type="RefSeq" id="WP_004637076.1">
    <property type="nucleotide sequence ID" value="NZ_GG770435.1"/>
</dbReference>
<evidence type="ECO:0000256" key="10">
    <source>
        <dbReference type="ARBA" id="ARBA00023237"/>
    </source>
</evidence>
<keyword evidence="9" id="KW-0472">Membrane</keyword>
<dbReference type="InterPro" id="IPR050298">
    <property type="entry name" value="Gram-neg_bact_OMP"/>
</dbReference>
<dbReference type="GO" id="GO:0015288">
    <property type="term" value="F:porin activity"/>
    <property type="evidence" value="ECO:0007669"/>
    <property type="project" value="UniProtKB-KW"/>
</dbReference>
<dbReference type="PANTHER" id="PTHR34501">
    <property type="entry name" value="PROTEIN YDDL-RELATED"/>
    <property type="match status" value="1"/>
</dbReference>
<dbReference type="GO" id="GO:0006811">
    <property type="term" value="P:monoatomic ion transport"/>
    <property type="evidence" value="ECO:0007669"/>
    <property type="project" value="UniProtKB-KW"/>
</dbReference>
<dbReference type="InterPro" id="IPR033900">
    <property type="entry name" value="Gram_neg_porin_domain"/>
</dbReference>
<keyword evidence="5" id="KW-0812">Transmembrane</keyword>
<organism evidence="13 14">
    <name type="scientific">Acinetobacter haemolyticus ATCC 19194</name>
    <dbReference type="NCBI Taxonomy" id="707232"/>
    <lineage>
        <taxon>Bacteria</taxon>
        <taxon>Pseudomonadati</taxon>
        <taxon>Pseudomonadota</taxon>
        <taxon>Gammaproteobacteria</taxon>
        <taxon>Moraxellales</taxon>
        <taxon>Moraxellaceae</taxon>
        <taxon>Acinetobacter</taxon>
    </lineage>
</organism>
<dbReference type="PANTHER" id="PTHR34501:SF9">
    <property type="entry name" value="MAJOR OUTER MEMBRANE PROTEIN P.IA"/>
    <property type="match status" value="1"/>
</dbReference>
<evidence type="ECO:0000256" key="6">
    <source>
        <dbReference type="ARBA" id="ARBA00022729"/>
    </source>
</evidence>
<evidence type="ECO:0000256" key="11">
    <source>
        <dbReference type="SAM" id="SignalP"/>
    </source>
</evidence>
<protein>
    <recommendedName>
        <fullName evidence="12">Porin domain-containing protein</fullName>
    </recommendedName>
</protein>
<keyword evidence="10" id="KW-0998">Cell outer membrane</keyword>
<dbReference type="AlphaFoldDB" id="D4XKC7"/>
<accession>D4XKC7</accession>
<evidence type="ECO:0000256" key="4">
    <source>
        <dbReference type="ARBA" id="ARBA00022452"/>
    </source>
</evidence>
<feature type="signal peptide" evidence="11">
    <location>
        <begin position="1"/>
        <end position="21"/>
    </location>
</feature>
<evidence type="ECO:0000256" key="3">
    <source>
        <dbReference type="ARBA" id="ARBA00022448"/>
    </source>
</evidence>
<dbReference type="SUPFAM" id="SSF56935">
    <property type="entry name" value="Porins"/>
    <property type="match status" value="1"/>
</dbReference>
<evidence type="ECO:0000256" key="8">
    <source>
        <dbReference type="ARBA" id="ARBA00023114"/>
    </source>
</evidence>
<dbReference type="Pfam" id="PF13609">
    <property type="entry name" value="Porin_4"/>
    <property type="match status" value="1"/>
</dbReference>
<dbReference type="Proteomes" id="UP000003085">
    <property type="component" value="Unassembled WGS sequence"/>
</dbReference>
<feature type="chain" id="PRO_5003067511" description="Porin domain-containing protein" evidence="11">
    <location>
        <begin position="22"/>
        <end position="361"/>
    </location>
</feature>
<keyword evidence="4" id="KW-1134">Transmembrane beta strand</keyword>
<gene>
    <name evidence="13" type="ORF">HMP0015_0169</name>
</gene>
<reference evidence="14" key="1">
    <citation type="submission" date="2010-03" db="EMBL/GenBank/DDBJ databases">
        <title>Complete sequence of Mobiluncus curtisii ATCC 43063.</title>
        <authorList>
            <person name="Muzny D."/>
            <person name="Qin X."/>
            <person name="Deng J."/>
            <person name="Jiang H."/>
            <person name="Liu Y."/>
            <person name="Qu J."/>
            <person name="Song X.-Z."/>
            <person name="Zhang L."/>
            <person name="Thornton R."/>
            <person name="Coyle M."/>
            <person name="Francisco L."/>
            <person name="Jackson L."/>
            <person name="Javaid M."/>
            <person name="Korchina V."/>
            <person name="Kovar C."/>
            <person name="Mata R."/>
            <person name="Mathew T."/>
            <person name="Ngo R."/>
            <person name="Nguyen L."/>
            <person name="Nguyen N."/>
            <person name="Okwuonu G."/>
            <person name="Ongeri F."/>
            <person name="Pham C."/>
            <person name="Simmons D."/>
            <person name="Wilczek-Boney K."/>
            <person name="Hale W."/>
            <person name="Jakkamsetti A."/>
            <person name="Pham P."/>
            <person name="Ruth R."/>
            <person name="San Lucas F."/>
            <person name="Warren J."/>
            <person name="Zhang J."/>
            <person name="Zhao Z."/>
            <person name="Zhou C."/>
            <person name="Zhu D."/>
            <person name="Lee S."/>
            <person name="Bess C."/>
            <person name="Blankenburg K."/>
            <person name="Forbes L."/>
            <person name="Fu Q."/>
            <person name="Gubbala S."/>
            <person name="Hirani K."/>
            <person name="Jayaseelan J.C."/>
            <person name="Lara F."/>
            <person name="Munidasa M."/>
            <person name="Palculict T."/>
            <person name="Patil S."/>
            <person name="Pu L.-L."/>
            <person name="Saada N."/>
            <person name="Tang L."/>
            <person name="Weissenberger G."/>
            <person name="Zhu Y."/>
            <person name="Hemphill L."/>
            <person name="Shang Y."/>
            <person name="Youmans B."/>
            <person name="Ayvaz T."/>
            <person name="Ross M."/>
            <person name="Santibanez J."/>
            <person name="Aqrawi P."/>
            <person name="Gross S."/>
            <person name="Joshi V."/>
            <person name="Fowler G."/>
            <person name="Nazareth L."/>
            <person name="Reid J."/>
            <person name="Worley K."/>
            <person name="Petrosino J."/>
            <person name="Highlander S."/>
            <person name="Gibbs R."/>
            <person name="Gibbs R."/>
        </authorList>
    </citation>
    <scope>NUCLEOTIDE SEQUENCE [LARGE SCALE GENOMIC DNA]</scope>
    <source>
        <strain evidence="14">ATCC 19194</strain>
    </source>
</reference>
<dbReference type="CDD" id="cd00342">
    <property type="entry name" value="gram_neg_porins"/>
    <property type="match status" value="1"/>
</dbReference>
<keyword evidence="7" id="KW-0406">Ion transport</keyword>
<evidence type="ECO:0000256" key="7">
    <source>
        <dbReference type="ARBA" id="ARBA00023065"/>
    </source>
</evidence>
<sequence length="361" mass="39383">MLRVKKGLLFGMMACTGICHAGVDYNTDNVNVKLSVLIDTGIATVTNVKGGTKTKTEAVDSILGVSNLGFSGLYKIDDDYQAFFNLQSGFKPSKGEQNKDGELFDRNAYAGIKTPYGSVSLGKQWTFNDDWFVGSVFKGGYNSGAIFKFSEFDAVSEIYSNTFKYASPDLNGWQFGALYATDDDSTKNTHGQIFSGAAKYATPKLMIGASYEDHEAHDTDNHYRLTTLASKYTFDQLTTRLGFAYADITGPGQYAAIATNSAEQKAWASELGIDYTLTPKLTVSGDVIYKKNTTFEHDVMVYRALAIYQVRKPLSLVANLAYLNNDDGSSESLVNTDSTLPGGGYANQDQLSLALGMRLTF</sequence>
<evidence type="ECO:0000313" key="13">
    <source>
        <dbReference type="EMBL" id="EFF84348.1"/>
    </source>
</evidence>
<dbReference type="HOGENOM" id="CLU_038238_2_0_6"/>
<dbReference type="InterPro" id="IPR023614">
    <property type="entry name" value="Porin_dom_sf"/>
</dbReference>
<evidence type="ECO:0000256" key="5">
    <source>
        <dbReference type="ARBA" id="ARBA00022692"/>
    </source>
</evidence>
<dbReference type="GO" id="GO:0046930">
    <property type="term" value="C:pore complex"/>
    <property type="evidence" value="ECO:0007669"/>
    <property type="project" value="UniProtKB-KW"/>
</dbReference>
<evidence type="ECO:0000256" key="9">
    <source>
        <dbReference type="ARBA" id="ARBA00023136"/>
    </source>
</evidence>
<evidence type="ECO:0000259" key="12">
    <source>
        <dbReference type="Pfam" id="PF13609"/>
    </source>
</evidence>
<proteinExistence type="predicted"/>
<dbReference type="EMBL" id="ADMT01000057">
    <property type="protein sequence ID" value="EFF84348.1"/>
    <property type="molecule type" value="Genomic_DNA"/>
</dbReference>
<evidence type="ECO:0000256" key="2">
    <source>
        <dbReference type="ARBA" id="ARBA00011233"/>
    </source>
</evidence>
<evidence type="ECO:0000313" key="14">
    <source>
        <dbReference type="Proteomes" id="UP000003085"/>
    </source>
</evidence>
<comment type="subunit">
    <text evidence="2">Homotrimer.</text>
</comment>
<keyword evidence="8" id="KW-0626">Porin</keyword>
<evidence type="ECO:0000256" key="1">
    <source>
        <dbReference type="ARBA" id="ARBA00004571"/>
    </source>
</evidence>
<dbReference type="GO" id="GO:0009279">
    <property type="term" value="C:cell outer membrane"/>
    <property type="evidence" value="ECO:0007669"/>
    <property type="project" value="UniProtKB-SubCell"/>
</dbReference>
<keyword evidence="6 11" id="KW-0732">Signal</keyword>
<feature type="domain" description="Porin" evidence="12">
    <location>
        <begin position="13"/>
        <end position="327"/>
    </location>
</feature>
<comment type="caution">
    <text evidence="13">The sequence shown here is derived from an EMBL/GenBank/DDBJ whole genome shotgun (WGS) entry which is preliminary data.</text>
</comment>
<comment type="subcellular location">
    <subcellularLocation>
        <location evidence="1">Cell outer membrane</location>
        <topology evidence="1">Multi-pass membrane protein</topology>
    </subcellularLocation>
</comment>